<dbReference type="PANTHER" id="PTHR21624">
    <property type="entry name" value="STEROL DESATURASE-RELATED PROTEIN"/>
    <property type="match status" value="1"/>
</dbReference>
<comment type="subcellular location">
    <subcellularLocation>
        <location evidence="1">Endomembrane system</location>
        <topology evidence="1">Multi-pass membrane protein</topology>
    </subcellularLocation>
</comment>
<keyword evidence="4" id="KW-0560">Oxidoreductase</keyword>
<dbReference type="AlphaFoldDB" id="F4Q5B7"/>
<evidence type="ECO:0000256" key="1">
    <source>
        <dbReference type="ARBA" id="ARBA00004127"/>
    </source>
</evidence>
<organism evidence="9 10">
    <name type="scientific">Cavenderia fasciculata</name>
    <name type="common">Slime mold</name>
    <name type="synonym">Dictyostelium fasciculatum</name>
    <dbReference type="NCBI Taxonomy" id="261658"/>
    <lineage>
        <taxon>Eukaryota</taxon>
        <taxon>Amoebozoa</taxon>
        <taxon>Evosea</taxon>
        <taxon>Eumycetozoa</taxon>
        <taxon>Dictyostelia</taxon>
        <taxon>Acytosteliales</taxon>
        <taxon>Cavenderiaceae</taxon>
        <taxon>Cavenderia</taxon>
    </lineage>
</organism>
<sequence>MGLPIKSVLGDEYIDYITISIPFFLILTLIEFIYSIVRKKKMDYTITDSIGSFSTGLTTVILDKLVPGTLAKSLEFICVIYIYKHHRLLTVDEDSKLASLACLVLVDFGYYWFHRLAHEINVLWSSHSTHHSSELYNLTTALRQNAFQPYVSWVFYLPLGFFMPPGIFFFHKQFNTISQFWIHTKYIPKLGAIEWIFNTPSHHRVHHGRNPKYLDKNYAGLLIVWDRMFGTFQEEEEEVFYGLVEPINSFDPTWVQFHNLFKVYEKAGTMKTFGDKMKAIFYGPGWYPGLPRLGDNNLCPIPKESEKQGRVGYSLPGFMGLYIFIQFLLVSLGSLVLMVVFEKQLGHQNISIMLTFLYISFTTIGSISSRKEYAMIFELTRLISFILYTYDTPYMWLKVVRGFYLFSCIYIVGKIQNPFKKQKQV</sequence>
<dbReference type="PANTHER" id="PTHR21624:SF1">
    <property type="entry name" value="ALKYLGLYCEROL MONOOXYGENASE"/>
    <property type="match status" value="1"/>
</dbReference>
<dbReference type="InterPro" id="IPR006694">
    <property type="entry name" value="Fatty_acid_hydroxylase"/>
</dbReference>
<evidence type="ECO:0000256" key="2">
    <source>
        <dbReference type="ARBA" id="ARBA00022692"/>
    </source>
</evidence>
<keyword evidence="10" id="KW-1185">Reference proteome</keyword>
<dbReference type="GO" id="GO:0006643">
    <property type="term" value="P:membrane lipid metabolic process"/>
    <property type="evidence" value="ECO:0007669"/>
    <property type="project" value="TreeGrafter"/>
</dbReference>
<dbReference type="Proteomes" id="UP000007797">
    <property type="component" value="Unassembled WGS sequence"/>
</dbReference>
<dbReference type="OMA" id="FMPTGWR"/>
<evidence type="ECO:0000256" key="3">
    <source>
        <dbReference type="ARBA" id="ARBA00022989"/>
    </source>
</evidence>
<dbReference type="OrthoDB" id="6354873at2759"/>
<evidence type="ECO:0000313" key="9">
    <source>
        <dbReference type="EMBL" id="EGG17176.1"/>
    </source>
</evidence>
<evidence type="ECO:0000256" key="4">
    <source>
        <dbReference type="ARBA" id="ARBA00023002"/>
    </source>
</evidence>
<keyword evidence="5" id="KW-0443">Lipid metabolism</keyword>
<dbReference type="GO" id="GO:0008610">
    <property type="term" value="P:lipid biosynthetic process"/>
    <property type="evidence" value="ECO:0007669"/>
    <property type="project" value="InterPro"/>
</dbReference>
<gene>
    <name evidence="9" type="ORF">DFA_08160</name>
</gene>
<feature type="domain" description="Fatty acid hydroxylase" evidence="8">
    <location>
        <begin position="100"/>
        <end position="231"/>
    </location>
</feature>
<dbReference type="GO" id="GO:0005506">
    <property type="term" value="F:iron ion binding"/>
    <property type="evidence" value="ECO:0007669"/>
    <property type="project" value="InterPro"/>
</dbReference>
<dbReference type="Pfam" id="PF04116">
    <property type="entry name" value="FA_hydroxylase"/>
    <property type="match status" value="1"/>
</dbReference>
<accession>F4Q5B7</accession>
<protein>
    <submittedName>
        <fullName evidence="9">SUR2-type hydroxylase/desaturase catalytic region-containing protein</fullName>
    </submittedName>
</protein>
<dbReference type="RefSeq" id="XP_004355660.1">
    <property type="nucleotide sequence ID" value="XM_004355607.1"/>
</dbReference>
<feature type="transmembrane region" description="Helical" evidence="7">
    <location>
        <begin position="347"/>
        <end position="366"/>
    </location>
</feature>
<dbReference type="KEGG" id="dfa:DFA_08160"/>
<dbReference type="GO" id="GO:0005783">
    <property type="term" value="C:endoplasmic reticulum"/>
    <property type="evidence" value="ECO:0007669"/>
    <property type="project" value="TreeGrafter"/>
</dbReference>
<feature type="transmembrane region" description="Helical" evidence="7">
    <location>
        <begin position="150"/>
        <end position="170"/>
    </location>
</feature>
<dbReference type="InterPro" id="IPR051689">
    <property type="entry name" value="Sterol_desaturase/TMEM195"/>
</dbReference>
<feature type="transmembrane region" description="Helical" evidence="7">
    <location>
        <begin position="16"/>
        <end position="37"/>
    </location>
</feature>
<dbReference type="GO" id="GO:0050479">
    <property type="term" value="F:glyceryl-ether monooxygenase activity"/>
    <property type="evidence" value="ECO:0007669"/>
    <property type="project" value="TreeGrafter"/>
</dbReference>
<evidence type="ECO:0000256" key="5">
    <source>
        <dbReference type="ARBA" id="ARBA00023098"/>
    </source>
</evidence>
<name>F4Q5B7_CACFS</name>
<dbReference type="GO" id="GO:0016020">
    <property type="term" value="C:membrane"/>
    <property type="evidence" value="ECO:0007669"/>
    <property type="project" value="GOC"/>
</dbReference>
<evidence type="ECO:0000313" key="10">
    <source>
        <dbReference type="Proteomes" id="UP000007797"/>
    </source>
</evidence>
<dbReference type="STRING" id="1054147.F4Q5B7"/>
<keyword evidence="2 7" id="KW-0812">Transmembrane</keyword>
<reference evidence="10" key="1">
    <citation type="journal article" date="2011" name="Genome Res.">
        <title>Phylogeny-wide analysis of social amoeba genomes highlights ancient origins for complex intercellular communication.</title>
        <authorList>
            <person name="Heidel A.J."/>
            <person name="Lawal H.M."/>
            <person name="Felder M."/>
            <person name="Schilde C."/>
            <person name="Helps N.R."/>
            <person name="Tunggal B."/>
            <person name="Rivero F."/>
            <person name="John U."/>
            <person name="Schleicher M."/>
            <person name="Eichinger L."/>
            <person name="Platzer M."/>
            <person name="Noegel A.A."/>
            <person name="Schaap P."/>
            <person name="Gloeckner G."/>
        </authorList>
    </citation>
    <scope>NUCLEOTIDE SEQUENCE [LARGE SCALE GENOMIC DNA]</scope>
    <source>
        <strain evidence="10">SH3</strain>
    </source>
</reference>
<feature type="transmembrane region" description="Helical" evidence="7">
    <location>
        <begin position="320"/>
        <end position="341"/>
    </location>
</feature>
<evidence type="ECO:0000256" key="7">
    <source>
        <dbReference type="SAM" id="Phobius"/>
    </source>
</evidence>
<evidence type="ECO:0000256" key="6">
    <source>
        <dbReference type="ARBA" id="ARBA00023136"/>
    </source>
</evidence>
<dbReference type="GeneID" id="14869287"/>
<dbReference type="EMBL" id="GL883021">
    <property type="protein sequence ID" value="EGG17176.1"/>
    <property type="molecule type" value="Genomic_DNA"/>
</dbReference>
<evidence type="ECO:0000259" key="8">
    <source>
        <dbReference type="Pfam" id="PF04116"/>
    </source>
</evidence>
<feature type="transmembrane region" description="Helical" evidence="7">
    <location>
        <begin position="396"/>
        <end position="413"/>
    </location>
</feature>
<keyword evidence="3 7" id="KW-1133">Transmembrane helix</keyword>
<proteinExistence type="predicted"/>
<keyword evidence="6 7" id="KW-0472">Membrane</keyword>